<gene>
    <name evidence="1" type="ORF">OSB04_028880</name>
</gene>
<dbReference type="EMBL" id="JARYMX010000007">
    <property type="protein sequence ID" value="KAJ9542374.1"/>
    <property type="molecule type" value="Genomic_DNA"/>
</dbReference>
<proteinExistence type="predicted"/>
<evidence type="ECO:0000313" key="2">
    <source>
        <dbReference type="Proteomes" id="UP001172457"/>
    </source>
</evidence>
<keyword evidence="2" id="KW-1185">Reference proteome</keyword>
<dbReference type="Proteomes" id="UP001172457">
    <property type="component" value="Chromosome 7"/>
</dbReference>
<organism evidence="1 2">
    <name type="scientific">Centaurea solstitialis</name>
    <name type="common">yellow star-thistle</name>
    <dbReference type="NCBI Taxonomy" id="347529"/>
    <lineage>
        <taxon>Eukaryota</taxon>
        <taxon>Viridiplantae</taxon>
        <taxon>Streptophyta</taxon>
        <taxon>Embryophyta</taxon>
        <taxon>Tracheophyta</taxon>
        <taxon>Spermatophyta</taxon>
        <taxon>Magnoliopsida</taxon>
        <taxon>eudicotyledons</taxon>
        <taxon>Gunneridae</taxon>
        <taxon>Pentapetalae</taxon>
        <taxon>asterids</taxon>
        <taxon>campanulids</taxon>
        <taxon>Asterales</taxon>
        <taxon>Asteraceae</taxon>
        <taxon>Carduoideae</taxon>
        <taxon>Cardueae</taxon>
        <taxon>Centaureinae</taxon>
        <taxon>Centaurea</taxon>
    </lineage>
</organism>
<evidence type="ECO:0000313" key="1">
    <source>
        <dbReference type="EMBL" id="KAJ9542374.1"/>
    </source>
</evidence>
<comment type="caution">
    <text evidence="1">The sequence shown here is derived from an EMBL/GenBank/DDBJ whole genome shotgun (WGS) entry which is preliminary data.</text>
</comment>
<sequence length="267" mass="30398">MDVCTADMCDKSWGRPTFVKVLVDVWVVNELKQELEVLIPSLDGSVAEKVKIQVEYVWEMRRAWSHSITFKVGKSSPRFWSCYGSVRFSESEFMFPESELMFSESVFMNLVEYLKCLSRIENYVFRIGNWASLVVMLTTFLTNWESEMGVFRIGKGCFPIRKKGGFSDSVFEEFLCRIPGDRVNSKLSSGKDRAARGKEKEPSHCPKCEMFGHSLKNYQKSLLKIPVGQKTKSTAEADGFVRVERKQWCPKVSSNASPSKSGPKGSQ</sequence>
<name>A0AA38W9Q6_9ASTR</name>
<protein>
    <submittedName>
        <fullName evidence="1">Uncharacterized protein</fullName>
    </submittedName>
</protein>
<reference evidence="1" key="1">
    <citation type="submission" date="2023-03" db="EMBL/GenBank/DDBJ databases">
        <title>Chromosome-scale reference genome and RAD-based genetic map of yellow starthistle (Centaurea solstitialis) reveal putative structural variation and QTLs associated with invader traits.</title>
        <authorList>
            <person name="Reatini B."/>
            <person name="Cang F.A."/>
            <person name="Jiang Q."/>
            <person name="Mckibben M.T.W."/>
            <person name="Barker M.S."/>
            <person name="Rieseberg L.H."/>
            <person name="Dlugosch K.M."/>
        </authorList>
    </citation>
    <scope>NUCLEOTIDE SEQUENCE</scope>
    <source>
        <strain evidence="1">CAN-66</strain>
        <tissue evidence="1">Leaf</tissue>
    </source>
</reference>
<accession>A0AA38W9Q6</accession>
<dbReference type="AlphaFoldDB" id="A0AA38W9Q6"/>